<dbReference type="AlphaFoldDB" id="A0A7X4Y7N4"/>
<reference evidence="3 4" key="1">
    <citation type="submission" date="2020-01" db="EMBL/GenBank/DDBJ databases">
        <title>The draft genome sequence of Corallococcus exiguus DSM 14696.</title>
        <authorList>
            <person name="Zhang X."/>
            <person name="Zhu H."/>
        </authorList>
    </citation>
    <scope>NUCLEOTIDE SEQUENCE [LARGE SCALE GENOMIC DNA]</scope>
    <source>
        <strain evidence="3 4">DSM 14696</strain>
    </source>
</reference>
<dbReference type="RefSeq" id="WP_139917299.1">
    <property type="nucleotide sequence ID" value="NZ_CBCSLE010000110.1"/>
</dbReference>
<proteinExistence type="predicted"/>
<accession>A0A7X4Y7N4</accession>
<feature type="coiled-coil region" evidence="1">
    <location>
        <begin position="67"/>
        <end position="94"/>
    </location>
</feature>
<dbReference type="Proteomes" id="UP000537825">
    <property type="component" value="Unassembled WGS sequence"/>
</dbReference>
<evidence type="ECO:0000313" key="4">
    <source>
        <dbReference type="Proteomes" id="UP000537825"/>
    </source>
</evidence>
<dbReference type="EMBL" id="JAAAPK010000003">
    <property type="protein sequence ID" value="NBC40443.1"/>
    <property type="molecule type" value="Genomic_DNA"/>
</dbReference>
<comment type="caution">
    <text evidence="3">The sequence shown here is derived from an EMBL/GenBank/DDBJ whole genome shotgun (WGS) entry which is preliminary data.</text>
</comment>
<evidence type="ECO:0000256" key="1">
    <source>
        <dbReference type="SAM" id="Coils"/>
    </source>
</evidence>
<keyword evidence="1" id="KW-0175">Coiled coil</keyword>
<feature type="region of interest" description="Disordered" evidence="2">
    <location>
        <begin position="121"/>
        <end position="142"/>
    </location>
</feature>
<sequence length="321" mass="34426">MNVGTGAGIGLGQLERDQREVKRLHDAYLEALDRHDGTGSPLTEWEDVPPRERQAWRAVDVLVRLRVERAETQLDLVRSERDALVAEANALRSQVRFLEVLRNQDELETTRAKLELEALRGARQREANPKPNAPPPKAPVSAPRTVKVAGLVEDKAADGLYLAVESGLEVIHPGATVRVQGTSVTVEVTDVMPEEETPIFIASPDGAFTVKAGDVLEVVTDEEQSAVADSAPLVTVKVTAVAPDEEGGGFYLAVDRGLREVHQGDAVRIQGTGMVAVVTGVEPTTPLPIFIGYPPPSFAPKEGDVLELLPKPGGDLSALIA</sequence>
<organism evidence="3 4">
    <name type="scientific">Corallococcus exiguus</name>
    <dbReference type="NCBI Taxonomy" id="83462"/>
    <lineage>
        <taxon>Bacteria</taxon>
        <taxon>Pseudomonadati</taxon>
        <taxon>Myxococcota</taxon>
        <taxon>Myxococcia</taxon>
        <taxon>Myxococcales</taxon>
        <taxon>Cystobacterineae</taxon>
        <taxon>Myxococcaceae</taxon>
        <taxon>Corallococcus</taxon>
    </lineage>
</organism>
<name>A0A7X4Y7N4_9BACT</name>
<protein>
    <submittedName>
        <fullName evidence="3">Uncharacterized protein</fullName>
    </submittedName>
</protein>
<gene>
    <name evidence="3" type="ORF">GTZ93_11460</name>
</gene>
<evidence type="ECO:0000313" key="3">
    <source>
        <dbReference type="EMBL" id="NBC40443.1"/>
    </source>
</evidence>
<keyword evidence="4" id="KW-1185">Reference proteome</keyword>
<evidence type="ECO:0000256" key="2">
    <source>
        <dbReference type="SAM" id="MobiDB-lite"/>
    </source>
</evidence>